<sequence length="94" mass="10097">MLLSNSASMEPLVLTAVVSNCSPVAEQRSRRATHTAPAGLASGLATHFFIQLVLMLWCGDERGRHPMFLSIIRKSTSCSAEMPAVLNLSLLLDG</sequence>
<reference evidence="1 2" key="1">
    <citation type="journal article" date="2021" name="Genome Biol.">
        <title>AFLAP: assembly-free linkage analysis pipeline using k-mers from genome sequencing data.</title>
        <authorList>
            <person name="Fletcher K."/>
            <person name="Zhang L."/>
            <person name="Gil J."/>
            <person name="Han R."/>
            <person name="Cavanaugh K."/>
            <person name="Michelmore R."/>
        </authorList>
    </citation>
    <scope>NUCLEOTIDE SEQUENCE [LARGE SCALE GENOMIC DNA]</scope>
    <source>
        <strain evidence="1 2">SF5</strain>
    </source>
</reference>
<keyword evidence="2" id="KW-1185">Reference proteome</keyword>
<dbReference type="KEGG" id="blac:94348256"/>
<evidence type="ECO:0000313" key="2">
    <source>
        <dbReference type="Proteomes" id="UP000294530"/>
    </source>
</evidence>
<organism evidence="1 2">
    <name type="scientific">Bremia lactucae</name>
    <name type="common">Lettuce downy mildew</name>
    <dbReference type="NCBI Taxonomy" id="4779"/>
    <lineage>
        <taxon>Eukaryota</taxon>
        <taxon>Sar</taxon>
        <taxon>Stramenopiles</taxon>
        <taxon>Oomycota</taxon>
        <taxon>Peronosporomycetes</taxon>
        <taxon>Peronosporales</taxon>
        <taxon>Peronosporaceae</taxon>
        <taxon>Bremia</taxon>
    </lineage>
</organism>
<dbReference type="Proteomes" id="UP000294530">
    <property type="component" value="Unassembled WGS sequence"/>
</dbReference>
<dbReference type="RefSeq" id="XP_067817728.1">
    <property type="nucleotide sequence ID" value="XM_067962585.1"/>
</dbReference>
<protein>
    <submittedName>
        <fullName evidence="1">Uncharacterized protein</fullName>
    </submittedName>
</protein>
<proteinExistence type="predicted"/>
<dbReference type="EMBL" id="SHOA02000003">
    <property type="protein sequence ID" value="TDH68229.1"/>
    <property type="molecule type" value="Genomic_DNA"/>
</dbReference>
<dbReference type="GeneID" id="94348256"/>
<comment type="caution">
    <text evidence="1">The sequence shown here is derived from an EMBL/GenBank/DDBJ whole genome shotgun (WGS) entry which is preliminary data.</text>
</comment>
<name>A0A976FKL9_BRELC</name>
<accession>A0A976FKL9</accession>
<evidence type="ECO:0000313" key="1">
    <source>
        <dbReference type="EMBL" id="TDH68229.1"/>
    </source>
</evidence>
<dbReference type="AlphaFoldDB" id="A0A976FKL9"/>
<gene>
    <name evidence="1" type="ORF">CCR75_004499</name>
</gene>